<gene>
    <name evidence="3" type="ORF">CYMTET_17833</name>
</gene>
<reference evidence="3 4" key="1">
    <citation type="journal article" date="2015" name="Genome Biol. Evol.">
        <title>Comparative Genomics of a Bacterivorous Green Alga Reveals Evolutionary Causalities and Consequences of Phago-Mixotrophic Mode of Nutrition.</title>
        <authorList>
            <person name="Burns J.A."/>
            <person name="Paasch A."/>
            <person name="Narechania A."/>
            <person name="Kim E."/>
        </authorList>
    </citation>
    <scope>NUCLEOTIDE SEQUENCE [LARGE SCALE GENOMIC DNA]</scope>
    <source>
        <strain evidence="3 4">PLY_AMNH</strain>
    </source>
</reference>
<dbReference type="Proteomes" id="UP001190700">
    <property type="component" value="Unassembled WGS sequence"/>
</dbReference>
<organism evidence="3 4">
    <name type="scientific">Cymbomonas tetramitiformis</name>
    <dbReference type="NCBI Taxonomy" id="36881"/>
    <lineage>
        <taxon>Eukaryota</taxon>
        <taxon>Viridiplantae</taxon>
        <taxon>Chlorophyta</taxon>
        <taxon>Pyramimonadophyceae</taxon>
        <taxon>Pyramimonadales</taxon>
        <taxon>Pyramimonadaceae</taxon>
        <taxon>Cymbomonas</taxon>
    </lineage>
</organism>
<keyword evidence="2" id="KW-1133">Transmembrane helix</keyword>
<feature type="transmembrane region" description="Helical" evidence="2">
    <location>
        <begin position="21"/>
        <end position="40"/>
    </location>
</feature>
<keyword evidence="2" id="KW-0812">Transmembrane</keyword>
<dbReference type="AlphaFoldDB" id="A0AAE0L6K3"/>
<keyword evidence="4" id="KW-1185">Reference proteome</keyword>
<feature type="region of interest" description="Disordered" evidence="1">
    <location>
        <begin position="168"/>
        <end position="238"/>
    </location>
</feature>
<evidence type="ECO:0000313" key="4">
    <source>
        <dbReference type="Proteomes" id="UP001190700"/>
    </source>
</evidence>
<evidence type="ECO:0000256" key="1">
    <source>
        <dbReference type="SAM" id="MobiDB-lite"/>
    </source>
</evidence>
<feature type="non-terminal residue" evidence="3">
    <location>
        <position position="493"/>
    </location>
</feature>
<evidence type="ECO:0000313" key="3">
    <source>
        <dbReference type="EMBL" id="KAK3273961.1"/>
    </source>
</evidence>
<proteinExistence type="predicted"/>
<comment type="caution">
    <text evidence="3">The sequence shown here is derived from an EMBL/GenBank/DDBJ whole genome shotgun (WGS) entry which is preliminary data.</text>
</comment>
<dbReference type="EMBL" id="LGRX02008085">
    <property type="protein sequence ID" value="KAK3273961.1"/>
    <property type="molecule type" value="Genomic_DNA"/>
</dbReference>
<sequence length="493" mass="51679">MRQHRPAISGEAKRNVDFRTVVFGCMMFFGFATLVTKIMHAEDTHNQHAKMMPRFHAQEMNLADALPLSASIQHTPGSTLTVEEEEAFSATGSHAKVADEQPTIFSESPQSLSPPPPPPPPSPPTADAPLRWTLPPTSQGGAGGAVVSAVHVAAAKSVAAPPHANRIGLQASGTLSSGRERLQATARRSAAGMGRGVPAAASATVAVPEEPAKAAASSETSPDGGEGEEAETKEGEAASYMNSTEKLSLLIDGKSGLDALLLHITDFLSPQRKVVKTCAGAPNPFRPLADKKGLSMTRTTPKVSTGSSFARTVVQGTKQPDIHKPLTARLALATRVAQAEVAPPPNKSYAKALLKPLLTARCAGRQLKPQETRAEGAWLVPGVEGGRGGKNGMSCEIGAGLKARQACAEDRALRRCKAEKQLEKAAGKLSAEEEMLALCLKGSPKCDASAEMLRDIASQLPGVRMLAKSRPRCIFDSLVCAHIECLAVCTAPA</sequence>
<accession>A0AAE0L6K3</accession>
<protein>
    <submittedName>
        <fullName evidence="3">Uncharacterized protein</fullName>
    </submittedName>
</protein>
<feature type="compositionally biased region" description="Low complexity" evidence="1">
    <location>
        <begin position="197"/>
        <end position="222"/>
    </location>
</feature>
<feature type="compositionally biased region" description="Pro residues" evidence="1">
    <location>
        <begin position="112"/>
        <end position="126"/>
    </location>
</feature>
<keyword evidence="2" id="KW-0472">Membrane</keyword>
<feature type="region of interest" description="Disordered" evidence="1">
    <location>
        <begin position="105"/>
        <end position="143"/>
    </location>
</feature>
<name>A0AAE0L6K3_9CHLO</name>
<evidence type="ECO:0000256" key="2">
    <source>
        <dbReference type="SAM" id="Phobius"/>
    </source>
</evidence>